<dbReference type="SUPFAM" id="SSF47616">
    <property type="entry name" value="GST C-terminal domain-like"/>
    <property type="match status" value="1"/>
</dbReference>
<dbReference type="InterPro" id="IPR036282">
    <property type="entry name" value="Glutathione-S-Trfase_C_sf"/>
</dbReference>
<feature type="domain" description="Mitochondrial outer membrane transport complex Sam37/metaxin N-terminal" evidence="9">
    <location>
        <begin position="31"/>
        <end position="140"/>
    </location>
</feature>
<accession>A0AAD5TH28</accession>
<dbReference type="InterPro" id="IPR033468">
    <property type="entry name" value="Metaxin_GST"/>
</dbReference>
<dbReference type="CDD" id="cd03054">
    <property type="entry name" value="GST_N_Metaxin"/>
    <property type="match status" value="1"/>
</dbReference>
<dbReference type="InterPro" id="IPR019564">
    <property type="entry name" value="Sam37/metaxin_N"/>
</dbReference>
<keyword evidence="12" id="KW-1185">Reference proteome</keyword>
<dbReference type="Gene3D" id="1.20.1050.10">
    <property type="match status" value="1"/>
</dbReference>
<evidence type="ECO:0000256" key="5">
    <source>
        <dbReference type="ARBA" id="ARBA00022927"/>
    </source>
</evidence>
<dbReference type="GO" id="GO:0007005">
    <property type="term" value="P:mitochondrion organization"/>
    <property type="evidence" value="ECO:0007669"/>
    <property type="project" value="TreeGrafter"/>
</dbReference>
<feature type="domain" description="Metaxin glutathione S-transferase" evidence="10">
    <location>
        <begin position="180"/>
        <end position="243"/>
    </location>
</feature>
<dbReference type="SFLD" id="SFLDG01180">
    <property type="entry name" value="SUF1"/>
    <property type="match status" value="1"/>
</dbReference>
<name>A0AAD5TH28_9FUNG</name>
<evidence type="ECO:0000256" key="3">
    <source>
        <dbReference type="ARBA" id="ARBA00022448"/>
    </source>
</evidence>
<evidence type="ECO:0000259" key="9">
    <source>
        <dbReference type="Pfam" id="PF10568"/>
    </source>
</evidence>
<dbReference type="EMBL" id="JADGJQ010000042">
    <property type="protein sequence ID" value="KAJ3176315.1"/>
    <property type="molecule type" value="Genomic_DNA"/>
</dbReference>
<evidence type="ECO:0000259" key="10">
    <source>
        <dbReference type="Pfam" id="PF17171"/>
    </source>
</evidence>
<keyword evidence="5" id="KW-0653">Protein transport</keyword>
<keyword evidence="7 8" id="KW-0472">Membrane</keyword>
<organism evidence="11 12">
    <name type="scientific">Geranomyces variabilis</name>
    <dbReference type="NCBI Taxonomy" id="109894"/>
    <lineage>
        <taxon>Eukaryota</taxon>
        <taxon>Fungi</taxon>
        <taxon>Fungi incertae sedis</taxon>
        <taxon>Chytridiomycota</taxon>
        <taxon>Chytridiomycota incertae sedis</taxon>
        <taxon>Chytridiomycetes</taxon>
        <taxon>Spizellomycetales</taxon>
        <taxon>Powellomycetaceae</taxon>
        <taxon>Geranomyces</taxon>
    </lineage>
</organism>
<gene>
    <name evidence="11" type="primary">MTX1</name>
    <name evidence="11" type="ORF">HDU87_005357</name>
</gene>
<dbReference type="PANTHER" id="PTHR12289">
    <property type="entry name" value="METAXIN RELATED"/>
    <property type="match status" value="1"/>
</dbReference>
<dbReference type="GO" id="GO:0001401">
    <property type="term" value="C:SAM complex"/>
    <property type="evidence" value="ECO:0007669"/>
    <property type="project" value="InterPro"/>
</dbReference>
<evidence type="ECO:0000313" key="11">
    <source>
        <dbReference type="EMBL" id="KAJ3176315.1"/>
    </source>
</evidence>
<dbReference type="PANTHER" id="PTHR12289:SF41">
    <property type="entry name" value="FAILED AXON CONNECTIONS-RELATED"/>
    <property type="match status" value="1"/>
</dbReference>
<comment type="subcellular location">
    <subcellularLocation>
        <location evidence="1">Mitochondrion outer membrane</location>
    </subcellularLocation>
</comment>
<evidence type="ECO:0000256" key="8">
    <source>
        <dbReference type="SAM" id="Phobius"/>
    </source>
</evidence>
<evidence type="ECO:0000256" key="1">
    <source>
        <dbReference type="ARBA" id="ARBA00004294"/>
    </source>
</evidence>
<dbReference type="Pfam" id="PF10568">
    <property type="entry name" value="Tom37"/>
    <property type="match status" value="1"/>
</dbReference>
<dbReference type="InterPro" id="IPR050931">
    <property type="entry name" value="Mito_Protein_Transport_Metaxin"/>
</dbReference>
<evidence type="ECO:0000256" key="6">
    <source>
        <dbReference type="ARBA" id="ARBA00023128"/>
    </source>
</evidence>
<protein>
    <submittedName>
        <fullName evidence="11">Metaxin 1</fullName>
    </submittedName>
</protein>
<proteinExistence type="inferred from homology"/>
<dbReference type="Pfam" id="PF17171">
    <property type="entry name" value="GST_C_6"/>
    <property type="match status" value="1"/>
</dbReference>
<keyword evidence="3" id="KW-0813">Transport</keyword>
<dbReference type="SFLD" id="SFLDS00019">
    <property type="entry name" value="Glutathione_Transferase_(cytos"/>
    <property type="match status" value="1"/>
</dbReference>
<feature type="transmembrane region" description="Helical" evidence="8">
    <location>
        <begin position="302"/>
        <end position="321"/>
    </location>
</feature>
<evidence type="ECO:0000313" key="12">
    <source>
        <dbReference type="Proteomes" id="UP001212152"/>
    </source>
</evidence>
<dbReference type="InterPro" id="IPR040079">
    <property type="entry name" value="Glutathione_S-Trfase"/>
</dbReference>
<comment type="caution">
    <text evidence="11">The sequence shown here is derived from an EMBL/GenBank/DDBJ whole genome shotgun (WGS) entry which is preliminary data.</text>
</comment>
<reference evidence="11" key="1">
    <citation type="submission" date="2020-05" db="EMBL/GenBank/DDBJ databases">
        <title>Phylogenomic resolution of chytrid fungi.</title>
        <authorList>
            <person name="Stajich J.E."/>
            <person name="Amses K."/>
            <person name="Simmons R."/>
            <person name="Seto K."/>
            <person name="Myers J."/>
            <person name="Bonds A."/>
            <person name="Quandt C.A."/>
            <person name="Barry K."/>
            <person name="Liu P."/>
            <person name="Grigoriev I."/>
            <person name="Longcore J.E."/>
            <person name="James T.Y."/>
        </authorList>
    </citation>
    <scope>NUCLEOTIDE SEQUENCE</scope>
    <source>
        <strain evidence="11">JEL0379</strain>
    </source>
</reference>
<dbReference type="GO" id="GO:0015031">
    <property type="term" value="P:protein transport"/>
    <property type="evidence" value="ECO:0007669"/>
    <property type="project" value="UniProtKB-KW"/>
</dbReference>
<evidence type="ECO:0000256" key="2">
    <source>
        <dbReference type="ARBA" id="ARBA00009170"/>
    </source>
</evidence>
<dbReference type="Proteomes" id="UP001212152">
    <property type="component" value="Unassembled WGS sequence"/>
</dbReference>
<keyword evidence="6" id="KW-0496">Mitochondrion</keyword>
<keyword evidence="4" id="KW-1000">Mitochondrion outer membrane</keyword>
<evidence type="ECO:0000256" key="4">
    <source>
        <dbReference type="ARBA" id="ARBA00022787"/>
    </source>
</evidence>
<sequence>MSALDNPGDAAAFELFTWGPAYNLPSFDPFCLASIAYLQWSEVRWMVNECNNAAVSPRGELPMLRDGLLEPVVGTAKIIAHLKKKGHDLDQHLSATQVAECLAYTSLVEEKLYEALLFSWWLEAQNVMKSTRPTIAKSLRGWAGMRIPTQLQQKAEARLKKYRKVAYKGKETNEIYVLAREWYAALANKLGNQQYFFGDRPSSLDAVVFGHLALHCIPSLAEPTLFSILTFEFPTLHAYCDRLRTELFTAPLRQSPNHRPSYILTDMLRSPLTYARSLLDKLSGSVTVPAKEMKPKERRDQLVTIGSTVGAIAVFLGYVFYNGIVEIDTGEWQDGEKHNEE</sequence>
<keyword evidence="8" id="KW-1133">Transmembrane helix</keyword>
<evidence type="ECO:0000256" key="7">
    <source>
        <dbReference type="ARBA" id="ARBA00023136"/>
    </source>
</evidence>
<keyword evidence="8" id="KW-0812">Transmembrane</keyword>
<comment type="similarity">
    <text evidence="2">Belongs to the metaxin family.</text>
</comment>
<dbReference type="AlphaFoldDB" id="A0AAD5TH28"/>